<comment type="caution">
    <text evidence="1">The sequence shown here is derived from an EMBL/GenBank/DDBJ whole genome shotgun (WGS) entry which is preliminary data.</text>
</comment>
<gene>
    <name evidence="1" type="ORF">PSANT_00093</name>
</gene>
<keyword evidence="2" id="KW-1185">Reference proteome</keyword>
<proteinExistence type="predicted"/>
<reference evidence="1" key="1">
    <citation type="submission" date="2018-03" db="EMBL/GenBank/DDBJ databases">
        <authorList>
            <person name="Guldener U."/>
        </authorList>
    </citation>
    <scope>NUCLEOTIDE SEQUENCE [LARGE SCALE GENOMIC DNA]</scope>
    <source>
        <strain evidence="1">ATCC34888</strain>
    </source>
</reference>
<evidence type="ECO:0000313" key="2">
    <source>
        <dbReference type="Proteomes" id="UP000325008"/>
    </source>
</evidence>
<organism evidence="1 2">
    <name type="scientific">Pseudozyma antarctica</name>
    <name type="common">Yeast</name>
    <name type="synonym">Candida antarctica</name>
    <dbReference type="NCBI Taxonomy" id="84753"/>
    <lineage>
        <taxon>Eukaryota</taxon>
        <taxon>Fungi</taxon>
        <taxon>Dikarya</taxon>
        <taxon>Basidiomycota</taxon>
        <taxon>Ustilaginomycotina</taxon>
        <taxon>Ustilaginomycetes</taxon>
        <taxon>Ustilaginales</taxon>
        <taxon>Ustilaginaceae</taxon>
        <taxon>Moesziomyces</taxon>
    </lineage>
</organism>
<name>A0A5C3FDR0_PSEA2</name>
<accession>A0A5C3FDR0</accession>
<evidence type="ECO:0000313" key="1">
    <source>
        <dbReference type="EMBL" id="SPO42410.1"/>
    </source>
</evidence>
<dbReference type="RefSeq" id="XP_014659190.1">
    <property type="nucleotide sequence ID" value="XM_014803704.1"/>
</dbReference>
<sequence>MDAPLAHPHPLSFCLTSEAATGLGAFEGIDDPLHLLSDMDTYLCEAGRSSTHHALASPTSARIVFSNVCRAGSGKRSHFESTLISCARARGKDAAVDDAFRASAVAERHSEHSFRIAPPVPGNQVRFSSRSQQQPLTLPLLCIRPCLSFSLGRVSTSANNAAIDA</sequence>
<dbReference type="AlphaFoldDB" id="A0A5C3FDR0"/>
<dbReference type="Proteomes" id="UP000325008">
    <property type="component" value="Unassembled WGS sequence"/>
</dbReference>
<protein>
    <submittedName>
        <fullName evidence="1">Uncharacterized protein</fullName>
    </submittedName>
</protein>
<dbReference type="EMBL" id="OOIQ01000001">
    <property type="protein sequence ID" value="SPO42410.1"/>
    <property type="molecule type" value="Genomic_DNA"/>
</dbReference>